<accession>A0A4Y2U5M2</accession>
<proteinExistence type="predicted"/>
<dbReference type="Proteomes" id="UP000499080">
    <property type="component" value="Unassembled WGS sequence"/>
</dbReference>
<evidence type="ECO:0000256" key="1">
    <source>
        <dbReference type="SAM" id="Phobius"/>
    </source>
</evidence>
<keyword evidence="1" id="KW-1133">Transmembrane helix</keyword>
<dbReference type="GO" id="GO:0003676">
    <property type="term" value="F:nucleic acid binding"/>
    <property type="evidence" value="ECO:0007669"/>
    <property type="project" value="InterPro"/>
</dbReference>
<protein>
    <submittedName>
        <fullName evidence="3">Uncharacterized protein</fullName>
    </submittedName>
</protein>
<dbReference type="AlphaFoldDB" id="A0A4Y2U5M2"/>
<feature type="transmembrane region" description="Helical" evidence="1">
    <location>
        <begin position="12"/>
        <end position="31"/>
    </location>
</feature>
<dbReference type="OrthoDB" id="6767711at2759"/>
<keyword evidence="4" id="KW-1185">Reference proteome</keyword>
<dbReference type="Gene3D" id="3.30.420.10">
    <property type="entry name" value="Ribonuclease H-like superfamily/Ribonuclease H"/>
    <property type="match status" value="1"/>
</dbReference>
<sequence>MSISGLTQIHSWYVIFIIRSNFLWMYGVVFLEASFLDPYCMMDESSAHHTTVVKQWLNNEFVDWPVEFLSRSPDLTPFFRNLWGRLPIAVYLSLLANKAELQQRIQDGCREITEQELDRVHRSVIRRMQLCIDMDGKHFEQAL</sequence>
<dbReference type="PANTHER" id="PTHR47326">
    <property type="entry name" value="TRANSPOSABLE ELEMENT TC3 TRANSPOSASE-LIKE PROTEIN"/>
    <property type="match status" value="1"/>
</dbReference>
<gene>
    <name evidence="3" type="ORF">AVEN_197673_1</name>
    <name evidence="2" type="ORF">AVEN_47869_1</name>
</gene>
<evidence type="ECO:0000313" key="4">
    <source>
        <dbReference type="Proteomes" id="UP000499080"/>
    </source>
</evidence>
<dbReference type="EMBL" id="BGPR01033058">
    <property type="protein sequence ID" value="GBO06847.1"/>
    <property type="molecule type" value="Genomic_DNA"/>
</dbReference>
<reference evidence="3 4" key="1">
    <citation type="journal article" date="2019" name="Sci. Rep.">
        <title>Orb-weaving spider Araneus ventricosus genome elucidates the spidroin gene catalogue.</title>
        <authorList>
            <person name="Kono N."/>
            <person name="Nakamura H."/>
            <person name="Ohtoshi R."/>
            <person name="Moran D.A.P."/>
            <person name="Shinohara A."/>
            <person name="Yoshida Y."/>
            <person name="Fujiwara M."/>
            <person name="Mori M."/>
            <person name="Tomita M."/>
            <person name="Arakawa K."/>
        </authorList>
    </citation>
    <scope>NUCLEOTIDE SEQUENCE [LARGE SCALE GENOMIC DNA]</scope>
</reference>
<keyword evidence="1" id="KW-0472">Membrane</keyword>
<dbReference type="EMBL" id="BGPR01033082">
    <property type="protein sequence ID" value="GBO06887.1"/>
    <property type="molecule type" value="Genomic_DNA"/>
</dbReference>
<evidence type="ECO:0000313" key="2">
    <source>
        <dbReference type="EMBL" id="GBO06847.1"/>
    </source>
</evidence>
<keyword evidence="1" id="KW-0812">Transmembrane</keyword>
<comment type="caution">
    <text evidence="3">The sequence shown here is derived from an EMBL/GenBank/DDBJ whole genome shotgun (WGS) entry which is preliminary data.</text>
</comment>
<dbReference type="PANTHER" id="PTHR47326:SF1">
    <property type="entry name" value="HTH PSQ-TYPE DOMAIN-CONTAINING PROTEIN"/>
    <property type="match status" value="1"/>
</dbReference>
<organism evidence="3 4">
    <name type="scientific">Araneus ventricosus</name>
    <name type="common">Orbweaver spider</name>
    <name type="synonym">Epeira ventricosa</name>
    <dbReference type="NCBI Taxonomy" id="182803"/>
    <lineage>
        <taxon>Eukaryota</taxon>
        <taxon>Metazoa</taxon>
        <taxon>Ecdysozoa</taxon>
        <taxon>Arthropoda</taxon>
        <taxon>Chelicerata</taxon>
        <taxon>Arachnida</taxon>
        <taxon>Araneae</taxon>
        <taxon>Araneomorphae</taxon>
        <taxon>Entelegynae</taxon>
        <taxon>Araneoidea</taxon>
        <taxon>Araneidae</taxon>
        <taxon>Araneus</taxon>
    </lineage>
</organism>
<name>A0A4Y2U5M2_ARAVE</name>
<dbReference type="InterPro" id="IPR036397">
    <property type="entry name" value="RNaseH_sf"/>
</dbReference>
<evidence type="ECO:0000313" key="3">
    <source>
        <dbReference type="EMBL" id="GBO06887.1"/>
    </source>
</evidence>